<evidence type="ECO:0000256" key="10">
    <source>
        <dbReference type="ARBA" id="ARBA00023603"/>
    </source>
</evidence>
<dbReference type="InterPro" id="IPR044021">
    <property type="entry name" value="CrtO"/>
</dbReference>
<dbReference type="Pfam" id="PF18927">
    <property type="entry name" value="CrtO"/>
    <property type="match status" value="1"/>
</dbReference>
<keyword evidence="3" id="KW-0808">Transferase</keyword>
<keyword evidence="5" id="KW-0732">Signal</keyword>
<evidence type="ECO:0000313" key="14">
    <source>
        <dbReference type="EMBL" id="CAG5074732.1"/>
    </source>
</evidence>
<keyword evidence="6 13" id="KW-1133">Transmembrane helix</keyword>
<evidence type="ECO:0000256" key="12">
    <source>
        <dbReference type="ARBA" id="ARBA00025324"/>
    </source>
</evidence>
<evidence type="ECO:0000256" key="11">
    <source>
        <dbReference type="ARBA" id="ARBA00023667"/>
    </source>
</evidence>
<organism evidence="14 15">
    <name type="scientific">Dyadobacter linearis</name>
    <dbReference type="NCBI Taxonomy" id="2823330"/>
    <lineage>
        <taxon>Bacteria</taxon>
        <taxon>Pseudomonadati</taxon>
        <taxon>Bacteroidota</taxon>
        <taxon>Cytophagia</taxon>
        <taxon>Cytophagales</taxon>
        <taxon>Spirosomataceae</taxon>
        <taxon>Dyadobacter</taxon>
    </lineage>
</organism>
<sequence>MIESLICLKSLLSQIRQVYLEKLGIPTELRSSMKKAFTSILIIIVTIALVWALIHFIGMKGFLFAWTLNFLLMACTFTFTETLKSPLASPYFTDRTWERKGKIYESVGVNLYRKLLVWTGWEKLNKKANPIEKNNAALTHLHYQTKKSELGHLIILIIVLGLNIFVAFKYGVRESLSLLVLNILLNLYPILLQRYNRPRIERAMGLSRRKSGF</sequence>
<keyword evidence="8" id="KW-0012">Acyltransferase</keyword>
<feature type="transmembrane region" description="Helical" evidence="13">
    <location>
        <begin position="176"/>
        <end position="192"/>
    </location>
</feature>
<comment type="pathway">
    <text evidence="9">Carotenoid biosynthesis; staphyloxanthin biosynthesis; staphyloxanthin from farnesyl diphosphate: step 5/5.</text>
</comment>
<feature type="transmembrane region" description="Helical" evidence="13">
    <location>
        <begin position="150"/>
        <end position="170"/>
    </location>
</feature>
<comment type="caution">
    <text evidence="14">The sequence shown here is derived from an EMBL/GenBank/DDBJ whole genome shotgun (WGS) entry which is preliminary data.</text>
</comment>
<gene>
    <name evidence="14" type="ORF">DYBT9623_05420</name>
</gene>
<evidence type="ECO:0000256" key="9">
    <source>
        <dbReference type="ARBA" id="ARBA00023588"/>
    </source>
</evidence>
<keyword evidence="2" id="KW-1003">Cell membrane</keyword>
<evidence type="ECO:0000256" key="6">
    <source>
        <dbReference type="ARBA" id="ARBA00022989"/>
    </source>
</evidence>
<evidence type="ECO:0000313" key="15">
    <source>
        <dbReference type="Proteomes" id="UP000679725"/>
    </source>
</evidence>
<keyword evidence="4 13" id="KW-0812">Transmembrane</keyword>
<feature type="transmembrane region" description="Helical" evidence="13">
    <location>
        <begin position="36"/>
        <end position="57"/>
    </location>
</feature>
<comment type="subcellular location">
    <subcellularLocation>
        <location evidence="1">Cell membrane</location>
        <topology evidence="1">Single-pass membrane protein</topology>
    </subcellularLocation>
</comment>
<feature type="transmembrane region" description="Helical" evidence="13">
    <location>
        <begin position="63"/>
        <end position="80"/>
    </location>
</feature>
<evidence type="ECO:0000256" key="13">
    <source>
        <dbReference type="SAM" id="Phobius"/>
    </source>
</evidence>
<evidence type="ECO:0000256" key="1">
    <source>
        <dbReference type="ARBA" id="ARBA00004162"/>
    </source>
</evidence>
<accession>A0ABM8UYR0</accession>
<comment type="function">
    <text evidence="12">Catalyzes the acylation of glycosyl-4,4'-diaponeurosporenoate, i.e. the esterification of glucose at the C6'' position with the carboxyl group of the C(15) fatty acid 12-methyltetradecanoic acid, to yield staphyloxanthin. This is the last step in the biosynthesis of this orange pigment, present in most staphylococci strains.</text>
</comment>
<evidence type="ECO:0000256" key="3">
    <source>
        <dbReference type="ARBA" id="ARBA00022679"/>
    </source>
</evidence>
<comment type="similarity">
    <text evidence="10">Belongs to the acyltransferase CrtO family.</text>
</comment>
<protein>
    <recommendedName>
        <fullName evidence="11">Glycosyl-4,4'-diaponeurosporenoate acyltransferase</fullName>
    </recommendedName>
</protein>
<reference evidence="14 15" key="1">
    <citation type="submission" date="2021-04" db="EMBL/GenBank/DDBJ databases">
        <authorList>
            <person name="Rodrigo-Torres L."/>
            <person name="Arahal R. D."/>
            <person name="Lucena T."/>
        </authorList>
    </citation>
    <scope>NUCLEOTIDE SEQUENCE [LARGE SCALE GENOMIC DNA]</scope>
    <source>
        <strain evidence="14 15">CECT 9623</strain>
    </source>
</reference>
<proteinExistence type="inferred from homology"/>
<evidence type="ECO:0000256" key="4">
    <source>
        <dbReference type="ARBA" id="ARBA00022692"/>
    </source>
</evidence>
<evidence type="ECO:0000256" key="7">
    <source>
        <dbReference type="ARBA" id="ARBA00023136"/>
    </source>
</evidence>
<keyword evidence="15" id="KW-1185">Reference proteome</keyword>
<keyword evidence="7 13" id="KW-0472">Membrane</keyword>
<evidence type="ECO:0000256" key="2">
    <source>
        <dbReference type="ARBA" id="ARBA00022475"/>
    </source>
</evidence>
<dbReference type="EMBL" id="CAJRAU010000013">
    <property type="protein sequence ID" value="CAG5074732.1"/>
    <property type="molecule type" value="Genomic_DNA"/>
</dbReference>
<dbReference type="Proteomes" id="UP000679725">
    <property type="component" value="Unassembled WGS sequence"/>
</dbReference>
<evidence type="ECO:0000256" key="8">
    <source>
        <dbReference type="ARBA" id="ARBA00023315"/>
    </source>
</evidence>
<evidence type="ECO:0000256" key="5">
    <source>
        <dbReference type="ARBA" id="ARBA00022729"/>
    </source>
</evidence>
<name>A0ABM8UYR0_9BACT</name>